<dbReference type="EMBL" id="VSRR010025584">
    <property type="protein sequence ID" value="MPC66971.1"/>
    <property type="molecule type" value="Genomic_DNA"/>
</dbReference>
<dbReference type="AlphaFoldDB" id="A0A5B7H318"/>
<comment type="caution">
    <text evidence="2">The sequence shown here is derived from an EMBL/GenBank/DDBJ whole genome shotgun (WGS) entry which is preliminary data.</text>
</comment>
<evidence type="ECO:0000256" key="1">
    <source>
        <dbReference type="SAM" id="MobiDB-lite"/>
    </source>
</evidence>
<evidence type="ECO:0000313" key="3">
    <source>
        <dbReference type="Proteomes" id="UP000324222"/>
    </source>
</evidence>
<evidence type="ECO:0000313" key="2">
    <source>
        <dbReference type="EMBL" id="MPC66971.1"/>
    </source>
</evidence>
<name>A0A5B7H318_PORTR</name>
<keyword evidence="3" id="KW-1185">Reference proteome</keyword>
<proteinExistence type="predicted"/>
<sequence length="65" mass="7301">MTVAHSLTEAEKSWKRDQQEDPDLSLVTSSEKPPKETVSPESPTVKCLVDQWGTLTLRGGILHRR</sequence>
<gene>
    <name evidence="2" type="ORF">E2C01_061131</name>
</gene>
<protein>
    <submittedName>
        <fullName evidence="2">Uncharacterized protein</fullName>
    </submittedName>
</protein>
<organism evidence="2 3">
    <name type="scientific">Portunus trituberculatus</name>
    <name type="common">Swimming crab</name>
    <name type="synonym">Neptunus trituberculatus</name>
    <dbReference type="NCBI Taxonomy" id="210409"/>
    <lineage>
        <taxon>Eukaryota</taxon>
        <taxon>Metazoa</taxon>
        <taxon>Ecdysozoa</taxon>
        <taxon>Arthropoda</taxon>
        <taxon>Crustacea</taxon>
        <taxon>Multicrustacea</taxon>
        <taxon>Malacostraca</taxon>
        <taxon>Eumalacostraca</taxon>
        <taxon>Eucarida</taxon>
        <taxon>Decapoda</taxon>
        <taxon>Pleocyemata</taxon>
        <taxon>Brachyura</taxon>
        <taxon>Eubrachyura</taxon>
        <taxon>Portunoidea</taxon>
        <taxon>Portunidae</taxon>
        <taxon>Portuninae</taxon>
        <taxon>Portunus</taxon>
    </lineage>
</organism>
<feature type="compositionally biased region" description="Basic and acidic residues" evidence="1">
    <location>
        <begin position="8"/>
        <end position="19"/>
    </location>
</feature>
<feature type="region of interest" description="Disordered" evidence="1">
    <location>
        <begin position="1"/>
        <end position="43"/>
    </location>
</feature>
<reference evidence="2 3" key="1">
    <citation type="submission" date="2019-05" db="EMBL/GenBank/DDBJ databases">
        <title>Another draft genome of Portunus trituberculatus and its Hox gene families provides insights of decapod evolution.</title>
        <authorList>
            <person name="Jeong J.-H."/>
            <person name="Song I."/>
            <person name="Kim S."/>
            <person name="Choi T."/>
            <person name="Kim D."/>
            <person name="Ryu S."/>
            <person name="Kim W."/>
        </authorList>
    </citation>
    <scope>NUCLEOTIDE SEQUENCE [LARGE SCALE GENOMIC DNA]</scope>
    <source>
        <tissue evidence="2">Muscle</tissue>
    </source>
</reference>
<accession>A0A5B7H318</accession>
<dbReference type="Proteomes" id="UP000324222">
    <property type="component" value="Unassembled WGS sequence"/>
</dbReference>